<dbReference type="PROSITE" id="PS50026">
    <property type="entry name" value="EGF_3"/>
    <property type="match status" value="1"/>
</dbReference>
<keyword evidence="4" id="KW-0808">Transferase</keyword>
<feature type="chain" id="PRO_5046065162" description="Protein kinase domain-containing protein" evidence="17">
    <location>
        <begin position="18"/>
        <end position="710"/>
    </location>
</feature>
<dbReference type="SMART" id="SM00179">
    <property type="entry name" value="EGF_CA"/>
    <property type="match status" value="1"/>
</dbReference>
<dbReference type="InterPro" id="IPR045274">
    <property type="entry name" value="WAK-like"/>
</dbReference>
<evidence type="ECO:0000256" key="10">
    <source>
        <dbReference type="ARBA" id="ARBA00023157"/>
    </source>
</evidence>
<evidence type="ECO:0000256" key="1">
    <source>
        <dbReference type="ARBA" id="ARBA00004479"/>
    </source>
</evidence>
<comment type="catalytic activity">
    <reaction evidence="12">
        <text>L-seryl-[protein] + ATP = O-phospho-L-seryl-[protein] + ADP + H(+)</text>
        <dbReference type="Rhea" id="RHEA:17989"/>
        <dbReference type="Rhea" id="RHEA-COMP:9863"/>
        <dbReference type="Rhea" id="RHEA-COMP:11604"/>
        <dbReference type="ChEBI" id="CHEBI:15378"/>
        <dbReference type="ChEBI" id="CHEBI:29999"/>
        <dbReference type="ChEBI" id="CHEBI:30616"/>
        <dbReference type="ChEBI" id="CHEBI:83421"/>
        <dbReference type="ChEBI" id="CHEBI:456216"/>
    </reaction>
</comment>
<keyword evidence="16" id="KW-0472">Membrane</keyword>
<dbReference type="Gene3D" id="1.10.510.10">
    <property type="entry name" value="Transferase(Phosphotransferase) domain 1"/>
    <property type="match status" value="1"/>
</dbReference>
<evidence type="ECO:0008006" key="22">
    <source>
        <dbReference type="Google" id="ProtNLM"/>
    </source>
</evidence>
<evidence type="ECO:0000256" key="17">
    <source>
        <dbReference type="SAM" id="SignalP"/>
    </source>
</evidence>
<evidence type="ECO:0000256" key="14">
    <source>
        <dbReference type="PROSITE-ProRule" id="PRU00076"/>
    </source>
</evidence>
<keyword evidence="5 17" id="KW-0732">Signal</keyword>
<dbReference type="InterPro" id="IPR025287">
    <property type="entry name" value="WAK_GUB"/>
</dbReference>
<evidence type="ECO:0000313" key="20">
    <source>
        <dbReference type="EMBL" id="KAJ9178490.1"/>
    </source>
</evidence>
<dbReference type="PROSITE" id="PS00108">
    <property type="entry name" value="PROTEIN_KINASE_ST"/>
    <property type="match status" value="1"/>
</dbReference>
<comment type="catalytic activity">
    <reaction evidence="13">
        <text>L-threonyl-[protein] + ATP = O-phospho-L-threonyl-[protein] + ADP + H(+)</text>
        <dbReference type="Rhea" id="RHEA:46608"/>
        <dbReference type="Rhea" id="RHEA-COMP:11060"/>
        <dbReference type="Rhea" id="RHEA-COMP:11605"/>
        <dbReference type="ChEBI" id="CHEBI:15378"/>
        <dbReference type="ChEBI" id="CHEBI:30013"/>
        <dbReference type="ChEBI" id="CHEBI:30616"/>
        <dbReference type="ChEBI" id="CHEBI:61977"/>
        <dbReference type="ChEBI" id="CHEBI:456216"/>
    </reaction>
</comment>
<evidence type="ECO:0000256" key="9">
    <source>
        <dbReference type="ARBA" id="ARBA00022840"/>
    </source>
</evidence>
<accession>A0ABQ9MGK0</accession>
<keyword evidence="9 15" id="KW-0067">ATP-binding</keyword>
<dbReference type="CDD" id="cd14066">
    <property type="entry name" value="STKc_IRAK"/>
    <property type="match status" value="1"/>
</dbReference>
<evidence type="ECO:0000256" key="16">
    <source>
        <dbReference type="SAM" id="Phobius"/>
    </source>
</evidence>
<dbReference type="PROSITE" id="PS50011">
    <property type="entry name" value="PROTEIN_KINASE_DOM"/>
    <property type="match status" value="1"/>
</dbReference>
<evidence type="ECO:0000256" key="8">
    <source>
        <dbReference type="ARBA" id="ARBA00022777"/>
    </source>
</evidence>
<dbReference type="Proteomes" id="UP001174677">
    <property type="component" value="Chromosome 6"/>
</dbReference>
<feature type="signal peptide" evidence="17">
    <location>
        <begin position="1"/>
        <end position="17"/>
    </location>
</feature>
<reference evidence="20" key="1">
    <citation type="journal article" date="2023" name="Plant Biotechnol. J.">
        <title>Chromosome-level wild Hevea brasiliensis genome provides new tools for genomic-assisted breeding and valuable loci to elevate rubber yield.</title>
        <authorList>
            <person name="Cheng H."/>
            <person name="Song X."/>
            <person name="Hu Y."/>
            <person name="Wu T."/>
            <person name="Yang Q."/>
            <person name="An Z."/>
            <person name="Feng S."/>
            <person name="Deng Z."/>
            <person name="Wu W."/>
            <person name="Zeng X."/>
            <person name="Tu M."/>
            <person name="Wang X."/>
            <person name="Huang H."/>
        </authorList>
    </citation>
    <scope>NUCLEOTIDE SEQUENCE</scope>
    <source>
        <strain evidence="20">MT/VB/25A 57/8</strain>
    </source>
</reference>
<feature type="binding site" evidence="15">
    <location>
        <position position="432"/>
    </location>
    <ligand>
        <name>ATP</name>
        <dbReference type="ChEBI" id="CHEBI:30616"/>
    </ligand>
</feature>
<name>A0ABQ9MGK0_HEVBR</name>
<dbReference type="PANTHER" id="PTHR27005:SF315">
    <property type="entry name" value="PROTEIN KINASE DOMAIN-CONTAINING PROTEIN"/>
    <property type="match status" value="1"/>
</dbReference>
<dbReference type="PROSITE" id="PS00107">
    <property type="entry name" value="PROTEIN_KINASE_ATP"/>
    <property type="match status" value="1"/>
</dbReference>
<comment type="caution">
    <text evidence="14">Lacks conserved residue(s) required for the propagation of feature annotation.</text>
</comment>
<dbReference type="EMBL" id="JARPOI010000006">
    <property type="protein sequence ID" value="KAJ9178490.1"/>
    <property type="molecule type" value="Genomic_DNA"/>
</dbReference>
<dbReference type="InterPro" id="IPR018097">
    <property type="entry name" value="EGF_Ca-bd_CS"/>
</dbReference>
<proteinExistence type="predicted"/>
<dbReference type="InterPro" id="IPR017441">
    <property type="entry name" value="Protein_kinase_ATP_BS"/>
</dbReference>
<evidence type="ECO:0000256" key="13">
    <source>
        <dbReference type="ARBA" id="ARBA00047951"/>
    </source>
</evidence>
<dbReference type="PROSITE" id="PS00010">
    <property type="entry name" value="ASX_HYDROXYL"/>
    <property type="match status" value="1"/>
</dbReference>
<keyword evidence="2" id="KW-0723">Serine/threonine-protein kinase</keyword>
<feature type="domain" description="EGF-like" evidence="19">
    <location>
        <begin position="298"/>
        <end position="338"/>
    </location>
</feature>
<evidence type="ECO:0000259" key="18">
    <source>
        <dbReference type="PROSITE" id="PS50011"/>
    </source>
</evidence>
<keyword evidence="10" id="KW-1015">Disulfide bond</keyword>
<gene>
    <name evidence="20" type="ORF">P3X46_010368</name>
</gene>
<evidence type="ECO:0000256" key="7">
    <source>
        <dbReference type="ARBA" id="ARBA00022741"/>
    </source>
</evidence>
<keyword evidence="11" id="KW-0325">Glycoprotein</keyword>
<keyword evidence="8" id="KW-0418">Kinase</keyword>
<dbReference type="InterPro" id="IPR001881">
    <property type="entry name" value="EGF-like_Ca-bd_dom"/>
</dbReference>
<dbReference type="SUPFAM" id="SSF57184">
    <property type="entry name" value="Growth factor receptor domain"/>
    <property type="match status" value="1"/>
</dbReference>
<keyword evidence="16" id="KW-0812">Transmembrane</keyword>
<dbReference type="InterPro" id="IPR011009">
    <property type="entry name" value="Kinase-like_dom_sf"/>
</dbReference>
<evidence type="ECO:0000313" key="21">
    <source>
        <dbReference type="Proteomes" id="UP001174677"/>
    </source>
</evidence>
<dbReference type="InterPro" id="IPR000742">
    <property type="entry name" value="EGF"/>
</dbReference>
<organism evidence="20 21">
    <name type="scientific">Hevea brasiliensis</name>
    <name type="common">Para rubber tree</name>
    <name type="synonym">Siphonia brasiliensis</name>
    <dbReference type="NCBI Taxonomy" id="3981"/>
    <lineage>
        <taxon>Eukaryota</taxon>
        <taxon>Viridiplantae</taxon>
        <taxon>Streptophyta</taxon>
        <taxon>Embryophyta</taxon>
        <taxon>Tracheophyta</taxon>
        <taxon>Spermatophyta</taxon>
        <taxon>Magnoliopsida</taxon>
        <taxon>eudicotyledons</taxon>
        <taxon>Gunneridae</taxon>
        <taxon>Pentapetalae</taxon>
        <taxon>rosids</taxon>
        <taxon>fabids</taxon>
        <taxon>Malpighiales</taxon>
        <taxon>Euphorbiaceae</taxon>
        <taxon>Crotonoideae</taxon>
        <taxon>Micrandreae</taxon>
        <taxon>Hevea</taxon>
    </lineage>
</organism>
<evidence type="ECO:0000256" key="3">
    <source>
        <dbReference type="ARBA" id="ARBA00022536"/>
    </source>
</evidence>
<keyword evidence="6" id="KW-0677">Repeat</keyword>
<evidence type="ECO:0000256" key="2">
    <source>
        <dbReference type="ARBA" id="ARBA00022527"/>
    </source>
</evidence>
<evidence type="ECO:0000256" key="4">
    <source>
        <dbReference type="ARBA" id="ARBA00022679"/>
    </source>
</evidence>
<dbReference type="PROSITE" id="PS01187">
    <property type="entry name" value="EGF_CA"/>
    <property type="match status" value="1"/>
</dbReference>
<dbReference type="SMART" id="SM00181">
    <property type="entry name" value="EGF"/>
    <property type="match status" value="2"/>
</dbReference>
<evidence type="ECO:0000256" key="5">
    <source>
        <dbReference type="ARBA" id="ARBA00022729"/>
    </source>
</evidence>
<sequence>MLSFWLVFLSLTSPTTAKGSPYVVSGCADTCGNVHVPYPFGINITSEISDPRCALNNSEFMFTCNSSYNPPQLFFGENMPIHNISVEEGTISVRIDAAYNCYNNTGLINNFRQSIGLGSGPFRFSDSRNKLTVVGCDTLALMEDEAQSFGSGCVSLCGTNMTLQGSCSGFGCCQTPIPQSLKTLNISLASPRNHSRVWQFNPCEYAFLADERTYNVSELQLSYKPFSPETKRFVTSDVVIEWVVREETCDAAQSSSNPNGFACGDNSNCLYSVNGQGYRCVCKDGFTGNPYLPQGCQDIDECKEPDKYKCDGTCKNTFGGYTCRCPLGMRGDGKVGCQGFRITTIAAFIGAIFSIMVIAFLIIIIYKRRRKEKNFLENGGMLLKHQRVRIFSEAELVKATKNFDASRLLGEGGFGYVYHGVLADDTQIAVKKSKDLDKTRLNQEFQHEIGIVLQVNHKNVVKIIGLCLETKVPLLVYEFISNGTLFHHIHHKKYQILAHWKNRLRIAAETALALDYLHSLADPPIIHGDVKSSNILLDDSYTAKVSDFGDSMLISPGQSDMATKIQGTFGYLDPEYLMTGNLTEKSDVYSFGVVLVELLTGEKPNSSERFGDKRNIIQYFLSSLENHDLHQIICFNVASESEMEEIGVCADLAKQCLRISGMDRPTMKEVAEELGRLRKLNQSSWKHSQNSQETKYLMAESSYSIENGTS</sequence>
<comment type="subcellular location">
    <subcellularLocation>
        <location evidence="1">Membrane</location>
        <topology evidence="1">Single-pass type I membrane protein</topology>
    </subcellularLocation>
</comment>
<evidence type="ECO:0000256" key="12">
    <source>
        <dbReference type="ARBA" id="ARBA00047558"/>
    </source>
</evidence>
<protein>
    <recommendedName>
        <fullName evidence="22">Protein kinase domain-containing protein</fullName>
    </recommendedName>
</protein>
<evidence type="ECO:0000256" key="15">
    <source>
        <dbReference type="PROSITE-ProRule" id="PRU10141"/>
    </source>
</evidence>
<comment type="caution">
    <text evidence="20">The sequence shown here is derived from an EMBL/GenBank/DDBJ whole genome shotgun (WGS) entry which is preliminary data.</text>
</comment>
<dbReference type="CDD" id="cd00054">
    <property type="entry name" value="EGF_CA"/>
    <property type="match status" value="1"/>
</dbReference>
<dbReference type="InterPro" id="IPR009030">
    <property type="entry name" value="Growth_fac_rcpt_cys_sf"/>
</dbReference>
<feature type="transmembrane region" description="Helical" evidence="16">
    <location>
        <begin position="345"/>
        <end position="366"/>
    </location>
</feature>
<dbReference type="Gene3D" id="3.30.200.20">
    <property type="entry name" value="Phosphorylase Kinase, domain 1"/>
    <property type="match status" value="1"/>
</dbReference>
<dbReference type="Gene3D" id="2.10.25.10">
    <property type="entry name" value="Laminin"/>
    <property type="match status" value="2"/>
</dbReference>
<dbReference type="PANTHER" id="PTHR27005">
    <property type="entry name" value="WALL-ASSOCIATED RECEPTOR KINASE-LIKE 21"/>
    <property type="match status" value="1"/>
</dbReference>
<dbReference type="Pfam" id="PF13947">
    <property type="entry name" value="GUB_WAK_bind"/>
    <property type="match status" value="1"/>
</dbReference>
<evidence type="ECO:0000259" key="19">
    <source>
        <dbReference type="PROSITE" id="PS50026"/>
    </source>
</evidence>
<dbReference type="InterPro" id="IPR000719">
    <property type="entry name" value="Prot_kinase_dom"/>
</dbReference>
<dbReference type="Pfam" id="PF00069">
    <property type="entry name" value="Pkinase"/>
    <property type="match status" value="1"/>
</dbReference>
<dbReference type="InterPro" id="IPR008271">
    <property type="entry name" value="Ser/Thr_kinase_AS"/>
</dbReference>
<dbReference type="SMART" id="SM00220">
    <property type="entry name" value="S_TKc"/>
    <property type="match status" value="1"/>
</dbReference>
<keyword evidence="21" id="KW-1185">Reference proteome</keyword>
<feature type="domain" description="Protein kinase" evidence="18">
    <location>
        <begin position="403"/>
        <end position="677"/>
    </location>
</feature>
<keyword evidence="3 14" id="KW-0245">EGF-like domain</keyword>
<evidence type="ECO:0000256" key="6">
    <source>
        <dbReference type="ARBA" id="ARBA00022737"/>
    </source>
</evidence>
<evidence type="ECO:0000256" key="11">
    <source>
        <dbReference type="ARBA" id="ARBA00023180"/>
    </source>
</evidence>
<keyword evidence="16" id="KW-1133">Transmembrane helix</keyword>
<keyword evidence="7 15" id="KW-0547">Nucleotide-binding</keyword>
<dbReference type="SUPFAM" id="SSF56112">
    <property type="entry name" value="Protein kinase-like (PK-like)"/>
    <property type="match status" value="1"/>
</dbReference>
<dbReference type="InterPro" id="IPR000152">
    <property type="entry name" value="EGF-type_Asp/Asn_hydroxyl_site"/>
</dbReference>